<feature type="compositionally biased region" description="Acidic residues" evidence="1">
    <location>
        <begin position="158"/>
        <end position="170"/>
    </location>
</feature>
<evidence type="ECO:0000313" key="2">
    <source>
        <dbReference type="EMBL" id="GMI02778.1"/>
    </source>
</evidence>
<name>A0A9W7C5W4_9STRA</name>
<comment type="caution">
    <text evidence="2">The sequence shown here is derived from an EMBL/GenBank/DDBJ whole genome shotgun (WGS) entry which is preliminary data.</text>
</comment>
<protein>
    <recommendedName>
        <fullName evidence="4">Plastid lipid-associated protein/fibrillin conserved domain-containing protein</fullName>
    </recommendedName>
</protein>
<sequence>MISSDDLTLSEFDAFWSAAPKFPSTEQVDVDGFEQIWRDISDLFEDDDMLMQSEDVDEVSEVEREDDEDEEEEEQELSIIFKEISRDNYLDLQTIKEWEEVKNLLEENLISEKELEELWKETPKAPGSENRLDVEGFLSFNLALDDLFYFDDLSADKDGEEEEEEDEDSGDLTPEPQASVPSVPVALSVPPDTPKIEVYGILTGKDDSVEGITFDDLERWADLKAMVDEGEVEVEELEEIFEGVCSEKGLLDEKALLEFDAKVEDLFEDDDDDDDSLPFIPVPVPVSGTKTPAAKTNSQDKESLLSLISSLSSSDPAGLNADDPPSNLLPLISALASSPSNLLTTRPVTEKDLAGKWTLIYSNSGMIKFSQGLTGLASTLPNGSFLSLTQTLTHNSYASDCLYSESISAGAGSVVSATVDGDWNLRSSVSLLTGEPCVIVNVEPLNVKHSGTTTRADHWKSVRCMNMLNLDYIDGDLRIMRGNTSLDTVFVWKKEEE</sequence>
<gene>
    <name evidence="2" type="ORF">TrVE_jg10612</name>
</gene>
<dbReference type="AlphaFoldDB" id="A0A9W7C5W4"/>
<dbReference type="EMBL" id="BRXX01000289">
    <property type="protein sequence ID" value="GMI02778.1"/>
    <property type="molecule type" value="Genomic_DNA"/>
</dbReference>
<feature type="region of interest" description="Disordered" evidence="1">
    <location>
        <begin position="157"/>
        <end position="191"/>
    </location>
</feature>
<feature type="compositionally biased region" description="Low complexity" evidence="1">
    <location>
        <begin position="178"/>
        <end position="190"/>
    </location>
</feature>
<dbReference type="Proteomes" id="UP001165160">
    <property type="component" value="Unassembled WGS sequence"/>
</dbReference>
<evidence type="ECO:0008006" key="4">
    <source>
        <dbReference type="Google" id="ProtNLM"/>
    </source>
</evidence>
<proteinExistence type="predicted"/>
<accession>A0A9W7C5W4</accession>
<reference evidence="3" key="1">
    <citation type="journal article" date="2023" name="Commun. Biol.">
        <title>Genome analysis of Parmales, the sister group of diatoms, reveals the evolutionary specialization of diatoms from phago-mixotrophs to photoautotrophs.</title>
        <authorList>
            <person name="Ban H."/>
            <person name="Sato S."/>
            <person name="Yoshikawa S."/>
            <person name="Yamada K."/>
            <person name="Nakamura Y."/>
            <person name="Ichinomiya M."/>
            <person name="Sato N."/>
            <person name="Blanc-Mathieu R."/>
            <person name="Endo H."/>
            <person name="Kuwata A."/>
            <person name="Ogata H."/>
        </authorList>
    </citation>
    <scope>NUCLEOTIDE SEQUENCE [LARGE SCALE GENOMIC DNA]</scope>
    <source>
        <strain evidence="3">NIES 3699</strain>
    </source>
</reference>
<evidence type="ECO:0000256" key="1">
    <source>
        <dbReference type="SAM" id="MobiDB-lite"/>
    </source>
</evidence>
<keyword evidence="3" id="KW-1185">Reference proteome</keyword>
<evidence type="ECO:0000313" key="3">
    <source>
        <dbReference type="Proteomes" id="UP001165160"/>
    </source>
</evidence>
<organism evidence="2 3">
    <name type="scientific">Triparma verrucosa</name>
    <dbReference type="NCBI Taxonomy" id="1606542"/>
    <lineage>
        <taxon>Eukaryota</taxon>
        <taxon>Sar</taxon>
        <taxon>Stramenopiles</taxon>
        <taxon>Ochrophyta</taxon>
        <taxon>Bolidophyceae</taxon>
        <taxon>Parmales</taxon>
        <taxon>Triparmaceae</taxon>
        <taxon>Triparma</taxon>
    </lineage>
</organism>